<dbReference type="PANTHER" id="PTHR23519:SF1">
    <property type="entry name" value="AUTOPHAGY-RELATED PROTEIN 22"/>
    <property type="match status" value="1"/>
</dbReference>
<dbReference type="InterPro" id="IPR020846">
    <property type="entry name" value="MFS_dom"/>
</dbReference>
<feature type="transmembrane region" description="Helical" evidence="6">
    <location>
        <begin position="34"/>
        <end position="56"/>
    </location>
</feature>
<feature type="transmembrane region" description="Helical" evidence="6">
    <location>
        <begin position="291"/>
        <end position="309"/>
    </location>
</feature>
<dbReference type="OrthoDB" id="9768783at2"/>
<dbReference type="PANTHER" id="PTHR23519">
    <property type="entry name" value="AUTOPHAGY-RELATED PROTEIN 22"/>
    <property type="match status" value="1"/>
</dbReference>
<dbReference type="Proteomes" id="UP000295443">
    <property type="component" value="Unassembled WGS sequence"/>
</dbReference>
<keyword evidence="2" id="KW-0813">Transport</keyword>
<feature type="transmembrane region" description="Helical" evidence="6">
    <location>
        <begin position="92"/>
        <end position="116"/>
    </location>
</feature>
<dbReference type="EMBL" id="SJZB01000013">
    <property type="protein sequence ID" value="TCJ18050.1"/>
    <property type="molecule type" value="Genomic_DNA"/>
</dbReference>
<evidence type="ECO:0000313" key="9">
    <source>
        <dbReference type="Proteomes" id="UP000295443"/>
    </source>
</evidence>
<dbReference type="PROSITE" id="PS50850">
    <property type="entry name" value="MFS"/>
    <property type="match status" value="1"/>
</dbReference>
<feature type="transmembrane region" description="Helical" evidence="6">
    <location>
        <begin position="228"/>
        <end position="250"/>
    </location>
</feature>
<dbReference type="GO" id="GO:0022857">
    <property type="term" value="F:transmembrane transporter activity"/>
    <property type="evidence" value="ECO:0007669"/>
    <property type="project" value="InterPro"/>
</dbReference>
<sequence>MFDFANSGYTTVVITAVYNAYFVAAIAGNADWASLAWTLALAVSYALIMVSAPGLGAWADRNLAKKRLLAASVAGCVLTTAALGLAGPGDLWLAATLVVASNFFFGTGENLIAAFLPELARGRGLGRLSGWGWGLGYLGGMLTLGLCLAYIGHAQGRGLGAETFVPASLLITAGVFLLASLPTFLFLRERGQVGNGPGTAGGPGVAGAYRQLWRSLGASRRFPDLARFLVCIVFYQAGVQAVIALAAVYAQQAMHFDTRETVVLILVVNVAAAFGALAFGHVQDRIGHRRAIAITLVGWLVTVVLAWLASDAPKFWLAANVAGLCLGASQSAGRALVGYLSPPARRAEFFGLWGLAVKLSAILGPVTYGLAVWLSGGDHRLAMLSLAGYFLVGLAILVFVDPRRGRRLALSDRPRRPARPVPT</sequence>
<proteinExistence type="predicted"/>
<keyword evidence="5 6" id="KW-0472">Membrane</keyword>
<reference evidence="8 9" key="1">
    <citation type="submission" date="2019-03" db="EMBL/GenBank/DDBJ databases">
        <title>Genome sequence of Thiobacillaceae bacterium LSR1, a sulfur-oxidizing bacterium isolated from freshwater sediment.</title>
        <authorList>
            <person name="Li S."/>
        </authorList>
    </citation>
    <scope>NUCLEOTIDE SEQUENCE [LARGE SCALE GENOMIC DNA]</scope>
    <source>
        <strain evidence="8 9">LSR1</strain>
    </source>
</reference>
<accession>A0A4R1BKX4</accession>
<feature type="transmembrane region" description="Helical" evidence="6">
    <location>
        <begin position="128"/>
        <end position="152"/>
    </location>
</feature>
<dbReference type="InterPro" id="IPR036259">
    <property type="entry name" value="MFS_trans_sf"/>
</dbReference>
<organism evidence="8 9">
    <name type="scientific">Parasulfuritortus cantonensis</name>
    <dbReference type="NCBI Taxonomy" id="2528202"/>
    <lineage>
        <taxon>Bacteria</taxon>
        <taxon>Pseudomonadati</taxon>
        <taxon>Pseudomonadota</taxon>
        <taxon>Betaproteobacteria</taxon>
        <taxon>Nitrosomonadales</taxon>
        <taxon>Thiobacillaceae</taxon>
        <taxon>Parasulfuritortus</taxon>
    </lineage>
</organism>
<feature type="transmembrane region" description="Helical" evidence="6">
    <location>
        <begin position="381"/>
        <end position="400"/>
    </location>
</feature>
<dbReference type="Gene3D" id="1.20.1250.20">
    <property type="entry name" value="MFS general substrate transporter like domains"/>
    <property type="match status" value="2"/>
</dbReference>
<dbReference type="GO" id="GO:0012505">
    <property type="term" value="C:endomembrane system"/>
    <property type="evidence" value="ECO:0007669"/>
    <property type="project" value="UniProtKB-SubCell"/>
</dbReference>
<name>A0A4R1BKX4_9PROT</name>
<feature type="transmembrane region" description="Helical" evidence="6">
    <location>
        <begin position="262"/>
        <end position="279"/>
    </location>
</feature>
<dbReference type="Pfam" id="PF11700">
    <property type="entry name" value="ATG22"/>
    <property type="match status" value="2"/>
</dbReference>
<feature type="transmembrane region" description="Helical" evidence="6">
    <location>
        <begin position="68"/>
        <end position="86"/>
    </location>
</feature>
<evidence type="ECO:0000313" key="8">
    <source>
        <dbReference type="EMBL" id="TCJ18050.1"/>
    </source>
</evidence>
<dbReference type="AlphaFoldDB" id="A0A4R1BKX4"/>
<dbReference type="InterPro" id="IPR024671">
    <property type="entry name" value="Atg22-like"/>
</dbReference>
<evidence type="ECO:0000256" key="4">
    <source>
        <dbReference type="ARBA" id="ARBA00022989"/>
    </source>
</evidence>
<keyword evidence="4 6" id="KW-1133">Transmembrane helix</keyword>
<protein>
    <submittedName>
        <fullName evidence="8">MFS transporter</fullName>
    </submittedName>
</protein>
<feature type="transmembrane region" description="Helical" evidence="6">
    <location>
        <begin position="349"/>
        <end position="375"/>
    </location>
</feature>
<dbReference type="SUPFAM" id="SSF103473">
    <property type="entry name" value="MFS general substrate transporter"/>
    <property type="match status" value="1"/>
</dbReference>
<feature type="transmembrane region" description="Helical" evidence="6">
    <location>
        <begin position="164"/>
        <end position="187"/>
    </location>
</feature>
<dbReference type="InterPro" id="IPR050495">
    <property type="entry name" value="ATG22/LtaA_families"/>
</dbReference>
<feature type="transmembrane region" description="Helical" evidence="6">
    <location>
        <begin position="7"/>
        <end position="28"/>
    </location>
</feature>
<evidence type="ECO:0000256" key="3">
    <source>
        <dbReference type="ARBA" id="ARBA00022692"/>
    </source>
</evidence>
<comment type="caution">
    <text evidence="8">The sequence shown here is derived from an EMBL/GenBank/DDBJ whole genome shotgun (WGS) entry which is preliminary data.</text>
</comment>
<evidence type="ECO:0000256" key="5">
    <source>
        <dbReference type="ARBA" id="ARBA00023136"/>
    </source>
</evidence>
<evidence type="ECO:0000259" key="7">
    <source>
        <dbReference type="PROSITE" id="PS50850"/>
    </source>
</evidence>
<feature type="transmembrane region" description="Helical" evidence="6">
    <location>
        <begin position="315"/>
        <end position="337"/>
    </location>
</feature>
<evidence type="ECO:0000256" key="2">
    <source>
        <dbReference type="ARBA" id="ARBA00022448"/>
    </source>
</evidence>
<feature type="domain" description="Major facilitator superfamily (MFS) profile" evidence="7">
    <location>
        <begin position="175"/>
        <end position="423"/>
    </location>
</feature>
<keyword evidence="9" id="KW-1185">Reference proteome</keyword>
<keyword evidence="3 6" id="KW-0812">Transmembrane</keyword>
<gene>
    <name evidence="8" type="ORF">EZJ19_03420</name>
</gene>
<evidence type="ECO:0000256" key="6">
    <source>
        <dbReference type="SAM" id="Phobius"/>
    </source>
</evidence>
<comment type="subcellular location">
    <subcellularLocation>
        <location evidence="1">Endomembrane system</location>
        <topology evidence="1">Multi-pass membrane protein</topology>
    </subcellularLocation>
</comment>
<evidence type="ECO:0000256" key="1">
    <source>
        <dbReference type="ARBA" id="ARBA00004127"/>
    </source>
</evidence>